<feature type="compositionally biased region" description="Pro residues" evidence="1">
    <location>
        <begin position="251"/>
        <end position="261"/>
    </location>
</feature>
<dbReference type="InterPro" id="IPR013154">
    <property type="entry name" value="ADH-like_N"/>
</dbReference>
<sequence>MVESPILGQQQTTPTQQQQTIPTPPQEIKTVGGLANQPSRNDYVPESGDMGGSSGGGGMSGGGGYNPQLQTMESVDRQLTQAFGTPLNPSEQQPYIQQQQQQPLGSEMTTRSQNDYAPQMGTSSSLSGFTPQQQEQPTMTMSGESSTTTPPPMMIPPPPPSMISSSGGAEERMSSGAEERMSSGGGEMGRSSQKDDAPPPSMMMTSTGGISNNEPSSNLPMASSTMMMTTTPPTSTSIPPPPTTTVATSPQPQPPPPPPPSSTFITGSIPPLSPRGGGGGIGGGGGGERKLIVCSSQPSEELLETHLRGGRVTVPPGNYEGNIQHGAEEEEVSSSSLDQQQQQASSSSSSFMMGTTRAYASPSLLSTLPSSDLSHKQPHTQFRVATTEESSPRSRTGASTTTSTITSSTKPYSSIFEPPAMRAIITCDFNPEEPERAFMYLEKYPQPSPHRLNPGEVIVKMKYASMNAFDCKINQGKIPMEIASSSRTYWRQYPMVGGHDGAGMIYKFAEPFTIQTSSSSTTTTTAHHHHPTPHTVTPSLFGFRVGDPVLGFTSNAQFGTFGEYAIFNERDLVMKPENLSWEEAASLPYSALTAMECFLKADKKRQKKKAQGPSMMMGLRTGGTATTTTTTVSGSMDQQQPSMSGGAGAVGGGMGGGGDVFYQKEPIDSQTVQSLVNGDKFGSVFIHGGNTSVGIWCILLAKHYFGAQRIYTTICGGNVEDEELLKRLGADVVVNCSTATTGGTEGSVLSTHLNNYDELINKDLQQYWVEFLGELERQAGGGGGVTTTASKQIMTQPPSSVAPSTQETTTTSAQVTQPPTSTAGTGEGITTESTTAVSQPSQPMQEQTTTIPPQQQPQQQLIPPTTSTASGELSPRSSTSWPHKGFKSRKDMDKCKNLVGSLNLAIDTVGGHDVMTKCFGLLSGSHSHFVTLCPPVELEQRKLSGKDVWKMVSLTATNRIKSFFANYPHFHTIIHVESDRELLQEVVDWYSQVKNEPFMRNAIRHKIYDLRDGAACMLDLREKKFSSHKLLLDMSY</sequence>
<feature type="compositionally biased region" description="Gly residues" evidence="1">
    <location>
        <begin position="275"/>
        <end position="286"/>
    </location>
</feature>
<proteinExistence type="predicted"/>
<gene>
    <name evidence="3" type="ORF">FDP41_000031</name>
</gene>
<dbReference type="InterPro" id="IPR050700">
    <property type="entry name" value="YIM1/Zinc_Alcohol_DH_Fams"/>
</dbReference>
<feature type="region of interest" description="Disordered" evidence="1">
    <location>
        <begin position="369"/>
        <end position="412"/>
    </location>
</feature>
<feature type="compositionally biased region" description="Low complexity" evidence="1">
    <location>
        <begin position="130"/>
        <end position="148"/>
    </location>
</feature>
<feature type="compositionally biased region" description="Polar residues" evidence="1">
    <location>
        <begin position="786"/>
        <end position="799"/>
    </location>
</feature>
<feature type="compositionally biased region" description="Low complexity" evidence="1">
    <location>
        <begin position="801"/>
        <end position="868"/>
    </location>
</feature>
<dbReference type="PANTHER" id="PTHR11695">
    <property type="entry name" value="ALCOHOL DEHYDROGENASE RELATED"/>
    <property type="match status" value="1"/>
</dbReference>
<feature type="compositionally biased region" description="Polar residues" evidence="1">
    <location>
        <begin position="107"/>
        <end position="129"/>
    </location>
</feature>
<dbReference type="VEuPathDB" id="AmoebaDB:NfTy_026400"/>
<dbReference type="SUPFAM" id="SSF50129">
    <property type="entry name" value="GroES-like"/>
    <property type="match status" value="1"/>
</dbReference>
<dbReference type="SUPFAM" id="SSF51735">
    <property type="entry name" value="NAD(P)-binding Rossmann-fold domains"/>
    <property type="match status" value="1"/>
</dbReference>
<dbReference type="InterPro" id="IPR036291">
    <property type="entry name" value="NAD(P)-bd_dom_sf"/>
</dbReference>
<feature type="compositionally biased region" description="Pro residues" evidence="1">
    <location>
        <begin position="149"/>
        <end position="161"/>
    </location>
</feature>
<feature type="compositionally biased region" description="Low complexity" evidence="1">
    <location>
        <begin position="333"/>
        <end position="350"/>
    </location>
</feature>
<reference evidence="3 4" key="1">
    <citation type="journal article" date="2019" name="Sci. Rep.">
        <title>Nanopore sequencing improves the draft genome of the human pathogenic amoeba Naegleria fowleri.</title>
        <authorList>
            <person name="Liechti N."/>
            <person name="Schurch N."/>
            <person name="Bruggmann R."/>
            <person name="Wittwer M."/>
        </authorList>
    </citation>
    <scope>NUCLEOTIDE SEQUENCE [LARGE SCALE GENOMIC DNA]</scope>
    <source>
        <strain evidence="3 4">ATCC 30894</strain>
    </source>
</reference>
<dbReference type="PANTHER" id="PTHR11695:SF294">
    <property type="entry name" value="RETICULON-4-INTERACTING PROTEIN 1, MITOCHONDRIAL"/>
    <property type="match status" value="1"/>
</dbReference>
<dbReference type="GeneID" id="68107249"/>
<feature type="compositionally biased region" description="Polar residues" evidence="1">
    <location>
        <begin position="67"/>
        <end position="91"/>
    </location>
</feature>
<name>A0A6A5CD26_NAEFO</name>
<dbReference type="AlphaFoldDB" id="A0A6A5CD26"/>
<organism evidence="3 4">
    <name type="scientific">Naegleria fowleri</name>
    <name type="common">Brain eating amoeba</name>
    <dbReference type="NCBI Taxonomy" id="5763"/>
    <lineage>
        <taxon>Eukaryota</taxon>
        <taxon>Discoba</taxon>
        <taxon>Heterolobosea</taxon>
        <taxon>Tetramitia</taxon>
        <taxon>Eutetramitia</taxon>
        <taxon>Vahlkampfiidae</taxon>
        <taxon>Naegleria</taxon>
    </lineage>
</organism>
<dbReference type="RefSeq" id="XP_044569705.1">
    <property type="nucleotide sequence ID" value="XM_044706366.1"/>
</dbReference>
<dbReference type="Proteomes" id="UP000444721">
    <property type="component" value="Unassembled WGS sequence"/>
</dbReference>
<dbReference type="OMA" id="ANYPHFH"/>
<feature type="region of interest" description="Disordered" evidence="1">
    <location>
        <begin position="1"/>
        <end position="291"/>
    </location>
</feature>
<evidence type="ECO:0000259" key="2">
    <source>
        <dbReference type="Pfam" id="PF08240"/>
    </source>
</evidence>
<evidence type="ECO:0000313" key="3">
    <source>
        <dbReference type="EMBL" id="KAF0984992.1"/>
    </source>
</evidence>
<feature type="compositionally biased region" description="Polar residues" evidence="1">
    <location>
        <begin position="203"/>
        <end position="219"/>
    </location>
</feature>
<dbReference type="Pfam" id="PF08240">
    <property type="entry name" value="ADH_N"/>
    <property type="match status" value="1"/>
</dbReference>
<accession>A0A6A5CD26</accession>
<dbReference type="GO" id="GO:0005739">
    <property type="term" value="C:mitochondrion"/>
    <property type="evidence" value="ECO:0007669"/>
    <property type="project" value="TreeGrafter"/>
</dbReference>
<evidence type="ECO:0000256" key="1">
    <source>
        <dbReference type="SAM" id="MobiDB-lite"/>
    </source>
</evidence>
<protein>
    <recommendedName>
        <fullName evidence="2">Alcohol dehydrogenase-like N-terminal domain-containing protein</fullName>
    </recommendedName>
</protein>
<dbReference type="OrthoDB" id="3509362at2759"/>
<evidence type="ECO:0000313" key="4">
    <source>
        <dbReference type="Proteomes" id="UP000444721"/>
    </source>
</evidence>
<feature type="region of interest" description="Disordered" evidence="1">
    <location>
        <begin position="307"/>
        <end position="353"/>
    </location>
</feature>
<dbReference type="InterPro" id="IPR011032">
    <property type="entry name" value="GroES-like_sf"/>
</dbReference>
<feature type="compositionally biased region" description="Polar residues" evidence="1">
    <location>
        <begin position="869"/>
        <end position="881"/>
    </location>
</feature>
<feature type="compositionally biased region" description="Polar residues" evidence="1">
    <location>
        <begin position="379"/>
        <end position="389"/>
    </location>
</feature>
<dbReference type="VEuPathDB" id="AmoebaDB:FDP41_000031"/>
<feature type="domain" description="Alcohol dehydrogenase-like N-terminal" evidence="2">
    <location>
        <begin position="454"/>
        <end position="576"/>
    </location>
</feature>
<comment type="caution">
    <text evidence="3">The sequence shown here is derived from an EMBL/GenBank/DDBJ whole genome shotgun (WGS) entry which is preliminary data.</text>
</comment>
<feature type="compositionally biased region" description="Low complexity" evidence="1">
    <location>
        <begin position="92"/>
        <end position="103"/>
    </location>
</feature>
<feature type="compositionally biased region" description="Gly residues" evidence="1">
    <location>
        <begin position="49"/>
        <end position="65"/>
    </location>
</feature>
<feature type="compositionally biased region" description="Basic and acidic residues" evidence="1">
    <location>
        <begin position="169"/>
        <end position="181"/>
    </location>
</feature>
<feature type="compositionally biased region" description="Low complexity" evidence="1">
    <location>
        <begin position="393"/>
        <end position="412"/>
    </location>
</feature>
<dbReference type="Gene3D" id="3.40.50.720">
    <property type="entry name" value="NAD(P)-binding Rossmann-like Domain"/>
    <property type="match status" value="1"/>
</dbReference>
<feature type="compositionally biased region" description="Low complexity" evidence="1">
    <location>
        <begin position="220"/>
        <end position="237"/>
    </location>
</feature>
<feature type="compositionally biased region" description="Low complexity" evidence="1">
    <location>
        <begin position="9"/>
        <end position="21"/>
    </location>
</feature>
<dbReference type="Gene3D" id="3.90.180.10">
    <property type="entry name" value="Medium-chain alcohol dehydrogenases, catalytic domain"/>
    <property type="match status" value="1"/>
</dbReference>
<feature type="region of interest" description="Disordered" evidence="1">
    <location>
        <begin position="780"/>
        <end position="889"/>
    </location>
</feature>
<dbReference type="EMBL" id="VFQX01000001">
    <property type="protein sequence ID" value="KAF0984992.1"/>
    <property type="molecule type" value="Genomic_DNA"/>
</dbReference>
<dbReference type="VEuPathDB" id="AmoebaDB:NF0104780"/>
<keyword evidence="4" id="KW-1185">Reference proteome</keyword>